<dbReference type="GO" id="GO:0030479">
    <property type="term" value="C:actin cortical patch"/>
    <property type="evidence" value="ECO:0007669"/>
    <property type="project" value="TreeGrafter"/>
</dbReference>
<accession>A0A1R1YT23</accession>
<dbReference type="PANTHER" id="PTHR28208">
    <property type="entry name" value="PHOSPHATIDATE PHOSPHATASE APP1"/>
    <property type="match status" value="1"/>
</dbReference>
<dbReference type="AlphaFoldDB" id="A0A1R1YT23"/>
<dbReference type="InterPro" id="IPR019236">
    <property type="entry name" value="APP1_cat"/>
</dbReference>
<dbReference type="InterPro" id="IPR052935">
    <property type="entry name" value="Mg2+_PAP"/>
</dbReference>
<proteinExistence type="predicted"/>
<dbReference type="OrthoDB" id="2117591at2759"/>
<protein>
    <recommendedName>
        <fullName evidence="2">Phosphatidate phosphatase APP1 catalytic domain-containing protein</fullName>
    </recommendedName>
</protein>
<feature type="region of interest" description="Disordered" evidence="1">
    <location>
        <begin position="104"/>
        <end position="147"/>
    </location>
</feature>
<organism evidence="3 4">
    <name type="scientific">Smittium culicis</name>
    <dbReference type="NCBI Taxonomy" id="133412"/>
    <lineage>
        <taxon>Eukaryota</taxon>
        <taxon>Fungi</taxon>
        <taxon>Fungi incertae sedis</taxon>
        <taxon>Zoopagomycota</taxon>
        <taxon>Kickxellomycotina</taxon>
        <taxon>Harpellomycetes</taxon>
        <taxon>Harpellales</taxon>
        <taxon>Legeriomycetaceae</taxon>
        <taxon>Smittium</taxon>
    </lineage>
</organism>
<gene>
    <name evidence="3" type="ORF">AYI69_g422</name>
</gene>
<comment type="caution">
    <text evidence="3">The sequence shown here is derived from an EMBL/GenBank/DDBJ whole genome shotgun (WGS) entry which is preliminary data.</text>
</comment>
<name>A0A1R1YT23_9FUNG</name>
<evidence type="ECO:0000256" key="1">
    <source>
        <dbReference type="SAM" id="MobiDB-lite"/>
    </source>
</evidence>
<dbReference type="GO" id="GO:0008195">
    <property type="term" value="F:phosphatidate phosphatase activity"/>
    <property type="evidence" value="ECO:0007669"/>
    <property type="project" value="InterPro"/>
</dbReference>
<feature type="region of interest" description="Disordered" evidence="1">
    <location>
        <begin position="663"/>
        <end position="682"/>
    </location>
</feature>
<evidence type="ECO:0000313" key="4">
    <source>
        <dbReference type="Proteomes" id="UP000187429"/>
    </source>
</evidence>
<reference evidence="4" key="1">
    <citation type="submission" date="2017-01" db="EMBL/GenBank/DDBJ databases">
        <authorList>
            <person name="Wang Y."/>
            <person name="White M."/>
            <person name="Kvist S."/>
            <person name="Moncalvo J.-M."/>
        </authorList>
    </citation>
    <scope>NUCLEOTIDE SEQUENCE [LARGE SCALE GENOMIC DNA]</scope>
    <source>
        <strain evidence="4">ID-206-W2</strain>
    </source>
</reference>
<dbReference type="PANTHER" id="PTHR28208:SF3">
    <property type="entry name" value="PHOSPHATIDATE PHOSPHATASE APP1"/>
    <property type="match status" value="1"/>
</dbReference>
<evidence type="ECO:0000259" key="2">
    <source>
        <dbReference type="Pfam" id="PF09949"/>
    </source>
</evidence>
<sequence length="736" mass="83028">MNSEDVEELWLFPSYAFRDESIKGWRVQLNGFCSTNSSHTRRERLLKATLRTLIHVKKDTSHEENFKKRTDYLLCKPVEKSKIKIYFEKYNELAIALTNISISNPGTQSTKNSPPPIPKKPNHLRGDLLPPPLPPRNPLSEQNSNSSKNNLFDLFDSAYTFEVENGNLHGEILLLDELLNSSPLKRAMDLSKLEFLLCGQPINFFSSFTLPNSPNSEKPSNQNVPLSPTKDRSLGEEYNKAFLKLIDPVGISVISDIDDTIKELNFDHGKKKMMITTFASEPKMVKGMQPAYVDWKDKFNSEFHYVSNSPKQLYPIISDFLYGFSFPISSLHLREFNKSKIFNRANLVGNMENKHFFITDILRKFPNRKFIFVGDSGEKDLEMYTSIASNNEFKHQIINIFIRDIFSSDISENSNSYESASINESISIISENKDEYSIINELLNENMCDDFIYENDNSTLSSSGSGTLNNSGNSLKNSSTGNYAYNSTNSISSQNLPLKQLSTINDSNFSLFQIGDNNIHRANTYSGAQNSAINSGDFSNISGNKHSSYIEPSKINKKHSFYSHFASSNNLEPATVNDLLESIKEFYVDISSVDLFYRPNYLSSESFSISTSFESSSTNFNSVPSQANNEPAIKQSISTKIISKFSTSSSYRSLLGFESNNLNSSDSSQQYPSSMYSNSNGTNNNFNGNPNIAIDPVRLEFYVRVLNSSKLLPNGVLKLFVNGNDLKTYDLESRLI</sequence>
<keyword evidence="4" id="KW-1185">Reference proteome</keyword>
<dbReference type="Proteomes" id="UP000187429">
    <property type="component" value="Unassembled WGS sequence"/>
</dbReference>
<dbReference type="EMBL" id="LSSM01000094">
    <property type="protein sequence ID" value="OMJ30048.1"/>
    <property type="molecule type" value="Genomic_DNA"/>
</dbReference>
<evidence type="ECO:0000313" key="3">
    <source>
        <dbReference type="EMBL" id="OMJ30048.1"/>
    </source>
</evidence>
<feature type="domain" description="Phosphatidate phosphatase APP1 catalytic" evidence="2">
    <location>
        <begin position="251"/>
        <end position="404"/>
    </location>
</feature>
<dbReference type="Pfam" id="PF09949">
    <property type="entry name" value="APP1_cat"/>
    <property type="match status" value="1"/>
</dbReference>